<comment type="caution">
    <text evidence="4">The sequence shown here is derived from an EMBL/GenBank/DDBJ whole genome shotgun (WGS) entry which is preliminary data.</text>
</comment>
<sequence length="357" mass="40806">MSLNIESFIIWATSLPILLQTSTVVGSLALAYIVYYRYLHPLANYPGPLLASVTNLWKTYHLWSLHLPHTLVRLHEKYGDISIKEMEHFVDDHIVKLRRNLDHFYDTNQDFDLKHMIAFYVFDVLGELAFSRSFNSQDERDLARLPPINDHVYLAYLMGMTPDAVPWIKKVLPFTAVPWLRRLFSARAQLRDLAAACVRQRIEAGSSNRKDLLSFLLGAVDPETGSKLTRLDINTEAFDMIIAGSHTTSGTLTLLFSHLLQNPETVNKVTQELDSNFSNNTGRAISYEALEKDLPYTWACILENLRINPVFTMPLPRMIMTPGGLVIQRQRIPQKTTVFALNHVVHHNPSVWGKDHD</sequence>
<dbReference type="OrthoDB" id="1470350at2759"/>
<dbReference type="InterPro" id="IPR050121">
    <property type="entry name" value="Cytochrome_P450_monoxygenase"/>
</dbReference>
<organism evidence="4 5">
    <name type="scientific">Fusarium pseudocircinatum</name>
    <dbReference type="NCBI Taxonomy" id="56676"/>
    <lineage>
        <taxon>Eukaryota</taxon>
        <taxon>Fungi</taxon>
        <taxon>Dikarya</taxon>
        <taxon>Ascomycota</taxon>
        <taxon>Pezizomycotina</taxon>
        <taxon>Sordariomycetes</taxon>
        <taxon>Hypocreomycetidae</taxon>
        <taxon>Hypocreales</taxon>
        <taxon>Nectriaceae</taxon>
        <taxon>Fusarium</taxon>
        <taxon>Fusarium fujikuroi species complex</taxon>
    </lineage>
</organism>
<proteinExistence type="predicted"/>
<dbReference type="Proteomes" id="UP000546213">
    <property type="component" value="Unassembled WGS sequence"/>
</dbReference>
<keyword evidence="1" id="KW-0349">Heme</keyword>
<dbReference type="PANTHER" id="PTHR24305:SF103">
    <property type="entry name" value="P450, PUTATIVE (EUROFUNG)-RELATED"/>
    <property type="match status" value="1"/>
</dbReference>
<dbReference type="InterPro" id="IPR002401">
    <property type="entry name" value="Cyt_P450_E_grp-I"/>
</dbReference>
<keyword evidence="3" id="KW-0408">Iron</keyword>
<keyword evidence="4" id="KW-0560">Oxidoreductase</keyword>
<dbReference type="Pfam" id="PF00067">
    <property type="entry name" value="p450"/>
    <property type="match status" value="1"/>
</dbReference>
<dbReference type="GO" id="GO:0005506">
    <property type="term" value="F:iron ion binding"/>
    <property type="evidence" value="ECO:0007669"/>
    <property type="project" value="InterPro"/>
</dbReference>
<dbReference type="SUPFAM" id="SSF48264">
    <property type="entry name" value="Cytochrome P450"/>
    <property type="match status" value="1"/>
</dbReference>
<dbReference type="PANTHER" id="PTHR24305">
    <property type="entry name" value="CYTOCHROME P450"/>
    <property type="match status" value="1"/>
</dbReference>
<dbReference type="Gene3D" id="1.10.630.10">
    <property type="entry name" value="Cytochrome P450"/>
    <property type="match status" value="1"/>
</dbReference>
<name>A0A8H5P5V3_9HYPO</name>
<dbReference type="InterPro" id="IPR001128">
    <property type="entry name" value="Cyt_P450"/>
</dbReference>
<accession>A0A8H5P5V3</accession>
<dbReference type="PRINTS" id="PR00463">
    <property type="entry name" value="EP450I"/>
</dbReference>
<keyword evidence="5" id="KW-1185">Reference proteome</keyword>
<dbReference type="InterPro" id="IPR036396">
    <property type="entry name" value="Cyt_P450_sf"/>
</dbReference>
<dbReference type="AlphaFoldDB" id="A0A8H5P5V3"/>
<keyword evidence="4" id="KW-0503">Monooxygenase</keyword>
<dbReference type="GO" id="GO:0016705">
    <property type="term" value="F:oxidoreductase activity, acting on paired donors, with incorporation or reduction of molecular oxygen"/>
    <property type="evidence" value="ECO:0007669"/>
    <property type="project" value="InterPro"/>
</dbReference>
<gene>
    <name evidence="4" type="ORF">FPCIR_6587</name>
</gene>
<evidence type="ECO:0000256" key="3">
    <source>
        <dbReference type="ARBA" id="ARBA00023004"/>
    </source>
</evidence>
<evidence type="ECO:0000313" key="5">
    <source>
        <dbReference type="Proteomes" id="UP000546213"/>
    </source>
</evidence>
<reference evidence="4 5" key="1">
    <citation type="submission" date="2020-05" db="EMBL/GenBank/DDBJ databases">
        <title>Identification and distribution of gene clusters putatively required for synthesis of sphingolipid metabolism inhibitors in phylogenetically diverse species of the filamentous fungus Fusarium.</title>
        <authorList>
            <person name="Kim H.-S."/>
            <person name="Busman M."/>
            <person name="Brown D.W."/>
            <person name="Divon H."/>
            <person name="Uhlig S."/>
            <person name="Proctor R.H."/>
        </authorList>
    </citation>
    <scope>NUCLEOTIDE SEQUENCE [LARGE SCALE GENOMIC DNA]</scope>
    <source>
        <strain evidence="4 5">NRRL 36939</strain>
    </source>
</reference>
<dbReference type="EMBL" id="JAAOAS010000147">
    <property type="protein sequence ID" value="KAF5589958.1"/>
    <property type="molecule type" value="Genomic_DNA"/>
</dbReference>
<keyword evidence="2" id="KW-0479">Metal-binding</keyword>
<dbReference type="GO" id="GO:0004497">
    <property type="term" value="F:monooxygenase activity"/>
    <property type="evidence" value="ECO:0007669"/>
    <property type="project" value="UniProtKB-KW"/>
</dbReference>
<evidence type="ECO:0000256" key="1">
    <source>
        <dbReference type="ARBA" id="ARBA00022617"/>
    </source>
</evidence>
<evidence type="ECO:0000256" key="2">
    <source>
        <dbReference type="ARBA" id="ARBA00022723"/>
    </source>
</evidence>
<protein>
    <submittedName>
        <fullName evidence="4">Cytochrome P450 monooxygenase</fullName>
    </submittedName>
</protein>
<evidence type="ECO:0000313" key="4">
    <source>
        <dbReference type="EMBL" id="KAF5589958.1"/>
    </source>
</evidence>
<dbReference type="GO" id="GO:0020037">
    <property type="term" value="F:heme binding"/>
    <property type="evidence" value="ECO:0007669"/>
    <property type="project" value="InterPro"/>
</dbReference>